<feature type="domain" description="Histidine kinase" evidence="9">
    <location>
        <begin position="196"/>
        <end position="440"/>
    </location>
</feature>
<feature type="region of interest" description="Disordered" evidence="8">
    <location>
        <begin position="146"/>
        <end position="170"/>
    </location>
</feature>
<dbReference type="AlphaFoldDB" id="A0AA35G8T7"/>
<sequence>MKWLQAFLYHGFLSLATLWWSGRPAESLLRANAGGGGTPSSGSEREPARSLPDAGEVAPRDVGIEVTFASGVSFRGIRANQIYSVVLELGEITAFRPNFVIADDGELTRFWLAVRTNAPWERIEAAVRQAVAPGELDAVREVPPEAVLSPSKSAALPGPTPQGGERGRDATEQAADLAADQRTIRVDLERLEALSNLVGELAVEKAHLVNLATRLEAICTEGEGRRLTQELRRSVGKLSAVSGQLQELSTELRMVPVGTMFRRFTRLVRELAAATGKPLTLRREGEDTMLDKAIVEEMVAPLLHLVRNAADHGIEPPDERRRAGKPETGTITLRAFDQGDEVLIEVEDDGRGMDVTRIRAKAVEKGLIAPEALTALTDQEVLQLVFQPGFSTTSEVTDISGRGVGMDVVKASVEQLRGSVHLHSVAGRGTRVTIRLPLTVSILQVMLAQVGDQTVAVPMSSLTGLVRITAENRVLWGAALRYQDRLVPLVELARLWWQEEGTGASALLVRADGQELALLVDQPLGLGDVVVKPLGDYVGRLPGVAGAAILADGRVALVLDPSTLLPQRTQTRGAVEVGTPVSA</sequence>
<dbReference type="SMART" id="SM00260">
    <property type="entry name" value="CheW"/>
    <property type="match status" value="1"/>
</dbReference>
<dbReference type="InterPro" id="IPR036061">
    <property type="entry name" value="CheW-like_dom_sf"/>
</dbReference>
<dbReference type="KEGG" id="cmic:caldi_24750"/>
<evidence type="ECO:0000313" key="12">
    <source>
        <dbReference type="Proteomes" id="UP001163687"/>
    </source>
</evidence>
<dbReference type="SMART" id="SM00387">
    <property type="entry name" value="HATPase_c"/>
    <property type="match status" value="1"/>
</dbReference>
<dbReference type="InterPro" id="IPR005467">
    <property type="entry name" value="His_kinase_dom"/>
</dbReference>
<evidence type="ECO:0000256" key="4">
    <source>
        <dbReference type="ARBA" id="ARBA00022553"/>
    </source>
</evidence>
<dbReference type="InterPro" id="IPR004358">
    <property type="entry name" value="Sig_transdc_His_kin-like_C"/>
</dbReference>
<dbReference type="InterPro" id="IPR003594">
    <property type="entry name" value="HATPase_dom"/>
</dbReference>
<keyword evidence="3" id="KW-0145">Chemotaxis</keyword>
<organism evidence="11 12">
    <name type="scientific">Caldinitratiruptor microaerophilus</name>
    <dbReference type="NCBI Taxonomy" id="671077"/>
    <lineage>
        <taxon>Bacteria</taxon>
        <taxon>Bacillati</taxon>
        <taxon>Bacillota</taxon>
        <taxon>Clostridia</taxon>
        <taxon>Eubacteriales</taxon>
        <taxon>Symbiobacteriaceae</taxon>
        <taxon>Caldinitratiruptor</taxon>
    </lineage>
</organism>
<evidence type="ECO:0000256" key="3">
    <source>
        <dbReference type="ARBA" id="ARBA00022500"/>
    </source>
</evidence>
<evidence type="ECO:0000256" key="5">
    <source>
        <dbReference type="ARBA" id="ARBA00022679"/>
    </source>
</evidence>
<feature type="domain" description="CheW-like" evidence="10">
    <location>
        <begin position="442"/>
        <end position="570"/>
    </location>
</feature>
<evidence type="ECO:0000256" key="8">
    <source>
        <dbReference type="SAM" id="MobiDB-lite"/>
    </source>
</evidence>
<evidence type="ECO:0000259" key="10">
    <source>
        <dbReference type="PROSITE" id="PS50851"/>
    </source>
</evidence>
<dbReference type="PROSITE" id="PS50109">
    <property type="entry name" value="HIS_KIN"/>
    <property type="match status" value="1"/>
</dbReference>
<gene>
    <name evidence="11" type="ORF">caldi_24750</name>
</gene>
<dbReference type="InterPro" id="IPR002545">
    <property type="entry name" value="CheW-lke_dom"/>
</dbReference>
<proteinExistence type="predicted"/>
<dbReference type="SUPFAM" id="SSF50341">
    <property type="entry name" value="CheW-like"/>
    <property type="match status" value="1"/>
</dbReference>
<dbReference type="InterPro" id="IPR004105">
    <property type="entry name" value="CheA-like_dim"/>
</dbReference>
<keyword evidence="7" id="KW-0902">Two-component regulatory system</keyword>
<reference evidence="11" key="1">
    <citation type="submission" date="2022-03" db="EMBL/GenBank/DDBJ databases">
        <title>Complete genome sequence of Caldinitratiruptor microaerophilus.</title>
        <authorList>
            <person name="Mukaiyama R."/>
            <person name="Nishiyama T."/>
            <person name="Ueda K."/>
        </authorList>
    </citation>
    <scope>NUCLEOTIDE SEQUENCE</scope>
    <source>
        <strain evidence="11">JCM 16183</strain>
    </source>
</reference>
<dbReference type="Proteomes" id="UP001163687">
    <property type="component" value="Chromosome"/>
</dbReference>
<evidence type="ECO:0000259" key="9">
    <source>
        <dbReference type="PROSITE" id="PS50109"/>
    </source>
</evidence>
<dbReference type="Pfam" id="PF01584">
    <property type="entry name" value="CheW"/>
    <property type="match status" value="1"/>
</dbReference>
<keyword evidence="4" id="KW-0597">Phosphoprotein</keyword>
<dbReference type="GO" id="GO:0000155">
    <property type="term" value="F:phosphorelay sensor kinase activity"/>
    <property type="evidence" value="ECO:0007669"/>
    <property type="project" value="InterPro"/>
</dbReference>
<evidence type="ECO:0000256" key="2">
    <source>
        <dbReference type="ARBA" id="ARBA00012438"/>
    </source>
</evidence>
<accession>A0AA35G8T7</accession>
<protein>
    <recommendedName>
        <fullName evidence="2">histidine kinase</fullName>
        <ecNumber evidence="2">2.7.13.3</ecNumber>
    </recommendedName>
</protein>
<dbReference type="Pfam" id="PF02895">
    <property type="entry name" value="H-kinase_dim"/>
    <property type="match status" value="1"/>
</dbReference>
<dbReference type="InterPro" id="IPR037006">
    <property type="entry name" value="CheA-like_homodim_sf"/>
</dbReference>
<dbReference type="GO" id="GO:0006935">
    <property type="term" value="P:chemotaxis"/>
    <property type="evidence" value="ECO:0007669"/>
    <property type="project" value="UniProtKB-KW"/>
</dbReference>
<dbReference type="GO" id="GO:0005737">
    <property type="term" value="C:cytoplasm"/>
    <property type="evidence" value="ECO:0007669"/>
    <property type="project" value="InterPro"/>
</dbReference>
<dbReference type="InterPro" id="IPR051315">
    <property type="entry name" value="Bact_Chemotaxis_CheA"/>
</dbReference>
<dbReference type="Gene3D" id="2.30.30.40">
    <property type="entry name" value="SH3 Domains"/>
    <property type="match status" value="1"/>
</dbReference>
<dbReference type="SUPFAM" id="SSF47384">
    <property type="entry name" value="Homodimeric domain of signal transducing histidine kinase"/>
    <property type="match status" value="1"/>
</dbReference>
<dbReference type="FunFam" id="3.30.565.10:FF:000016">
    <property type="entry name" value="Chemotaxis protein CheA, putative"/>
    <property type="match status" value="1"/>
</dbReference>
<evidence type="ECO:0000256" key="6">
    <source>
        <dbReference type="ARBA" id="ARBA00022777"/>
    </source>
</evidence>
<keyword evidence="6" id="KW-0418">Kinase</keyword>
<name>A0AA35G8T7_9FIRM</name>
<dbReference type="PROSITE" id="PS50851">
    <property type="entry name" value="CHEW"/>
    <property type="match status" value="1"/>
</dbReference>
<dbReference type="InterPro" id="IPR036097">
    <property type="entry name" value="HisK_dim/P_sf"/>
</dbReference>
<dbReference type="CDD" id="cd16916">
    <property type="entry name" value="HATPase_CheA-like"/>
    <property type="match status" value="1"/>
</dbReference>
<dbReference type="EC" id="2.7.13.3" evidence="2"/>
<feature type="region of interest" description="Disordered" evidence="8">
    <location>
        <begin position="31"/>
        <end position="56"/>
    </location>
</feature>
<dbReference type="Gene3D" id="1.10.287.560">
    <property type="entry name" value="Histidine kinase CheA-like, homodimeric domain"/>
    <property type="match status" value="1"/>
</dbReference>
<dbReference type="PANTHER" id="PTHR43395">
    <property type="entry name" value="SENSOR HISTIDINE KINASE CHEA"/>
    <property type="match status" value="1"/>
</dbReference>
<keyword evidence="5" id="KW-0808">Transferase</keyword>
<dbReference type="PANTHER" id="PTHR43395:SF8">
    <property type="entry name" value="HISTIDINE KINASE"/>
    <property type="match status" value="1"/>
</dbReference>
<evidence type="ECO:0000256" key="7">
    <source>
        <dbReference type="ARBA" id="ARBA00023012"/>
    </source>
</evidence>
<dbReference type="SUPFAM" id="SSF55874">
    <property type="entry name" value="ATPase domain of HSP90 chaperone/DNA topoisomerase II/histidine kinase"/>
    <property type="match status" value="1"/>
</dbReference>
<comment type="catalytic activity">
    <reaction evidence="1">
        <text>ATP + protein L-histidine = ADP + protein N-phospho-L-histidine.</text>
        <dbReference type="EC" id="2.7.13.3"/>
    </reaction>
</comment>
<dbReference type="PRINTS" id="PR00344">
    <property type="entry name" value="BCTRLSENSOR"/>
</dbReference>
<dbReference type="Pfam" id="PF02518">
    <property type="entry name" value="HATPase_c"/>
    <property type="match status" value="1"/>
</dbReference>
<dbReference type="EMBL" id="AP025628">
    <property type="protein sequence ID" value="BDG61385.1"/>
    <property type="molecule type" value="Genomic_DNA"/>
</dbReference>
<dbReference type="InterPro" id="IPR036890">
    <property type="entry name" value="HATPase_C_sf"/>
</dbReference>
<dbReference type="Gene3D" id="3.30.565.10">
    <property type="entry name" value="Histidine kinase-like ATPase, C-terminal domain"/>
    <property type="match status" value="1"/>
</dbReference>
<evidence type="ECO:0000256" key="1">
    <source>
        <dbReference type="ARBA" id="ARBA00000085"/>
    </source>
</evidence>
<keyword evidence="12" id="KW-1185">Reference proteome</keyword>
<evidence type="ECO:0000313" key="11">
    <source>
        <dbReference type="EMBL" id="BDG61385.1"/>
    </source>
</evidence>
<dbReference type="SMART" id="SM01231">
    <property type="entry name" value="H-kinase_dim"/>
    <property type="match status" value="1"/>
</dbReference>